<organism evidence="2 3">
    <name type="scientific">Plenodomus tracheiphilus IPT5</name>
    <dbReference type="NCBI Taxonomy" id="1408161"/>
    <lineage>
        <taxon>Eukaryota</taxon>
        <taxon>Fungi</taxon>
        <taxon>Dikarya</taxon>
        <taxon>Ascomycota</taxon>
        <taxon>Pezizomycotina</taxon>
        <taxon>Dothideomycetes</taxon>
        <taxon>Pleosporomycetidae</taxon>
        <taxon>Pleosporales</taxon>
        <taxon>Pleosporineae</taxon>
        <taxon>Leptosphaeriaceae</taxon>
        <taxon>Plenodomus</taxon>
    </lineage>
</organism>
<evidence type="ECO:0000256" key="1">
    <source>
        <dbReference type="SAM" id="MobiDB-lite"/>
    </source>
</evidence>
<proteinExistence type="predicted"/>
<feature type="compositionally biased region" description="Basic residues" evidence="1">
    <location>
        <begin position="214"/>
        <end position="227"/>
    </location>
</feature>
<feature type="compositionally biased region" description="Basic and acidic residues" evidence="1">
    <location>
        <begin position="50"/>
        <end position="70"/>
    </location>
</feature>
<feature type="compositionally biased region" description="Polar residues" evidence="1">
    <location>
        <begin position="1"/>
        <end position="24"/>
    </location>
</feature>
<dbReference type="EMBL" id="MU006299">
    <property type="protein sequence ID" value="KAF2852183.1"/>
    <property type="molecule type" value="Genomic_DNA"/>
</dbReference>
<dbReference type="AlphaFoldDB" id="A0A6A7B9U3"/>
<dbReference type="OrthoDB" id="3795156at2759"/>
<feature type="compositionally biased region" description="Basic and acidic residues" evidence="1">
    <location>
        <begin position="176"/>
        <end position="188"/>
    </location>
</feature>
<feature type="compositionally biased region" description="Basic residues" evidence="1">
    <location>
        <begin position="160"/>
        <end position="171"/>
    </location>
</feature>
<evidence type="ECO:0000313" key="3">
    <source>
        <dbReference type="Proteomes" id="UP000799423"/>
    </source>
</evidence>
<feature type="non-terminal residue" evidence="2">
    <location>
        <position position="1"/>
    </location>
</feature>
<reference evidence="2" key="1">
    <citation type="submission" date="2020-01" db="EMBL/GenBank/DDBJ databases">
        <authorList>
            <consortium name="DOE Joint Genome Institute"/>
            <person name="Haridas S."/>
            <person name="Albert R."/>
            <person name="Binder M."/>
            <person name="Bloem J."/>
            <person name="Labutti K."/>
            <person name="Salamov A."/>
            <person name="Andreopoulos B."/>
            <person name="Baker S.E."/>
            <person name="Barry K."/>
            <person name="Bills G."/>
            <person name="Bluhm B.H."/>
            <person name="Cannon C."/>
            <person name="Castanera R."/>
            <person name="Culley D.E."/>
            <person name="Daum C."/>
            <person name="Ezra D."/>
            <person name="Gonzalez J.B."/>
            <person name="Henrissat B."/>
            <person name="Kuo A."/>
            <person name="Liang C."/>
            <person name="Lipzen A."/>
            <person name="Lutzoni F."/>
            <person name="Magnuson J."/>
            <person name="Mondo S."/>
            <person name="Nolan M."/>
            <person name="Ohm R."/>
            <person name="Pangilinan J."/>
            <person name="Park H.-J."/>
            <person name="Ramirez L."/>
            <person name="Alfaro M."/>
            <person name="Sun H."/>
            <person name="Tritt A."/>
            <person name="Yoshinaga Y."/>
            <person name="Zwiers L.-H."/>
            <person name="Turgeon B.G."/>
            <person name="Goodwin S.B."/>
            <person name="Spatafora J.W."/>
            <person name="Crous P.W."/>
            <person name="Grigoriev I.V."/>
        </authorList>
    </citation>
    <scope>NUCLEOTIDE SEQUENCE</scope>
    <source>
        <strain evidence="2">IPT5</strain>
    </source>
</reference>
<name>A0A6A7B9U3_9PLEO</name>
<keyword evidence="3" id="KW-1185">Reference proteome</keyword>
<accession>A0A6A7B9U3</accession>
<feature type="non-terminal residue" evidence="2">
    <location>
        <position position="227"/>
    </location>
</feature>
<protein>
    <submittedName>
        <fullName evidence="2">Uncharacterized protein</fullName>
    </submittedName>
</protein>
<feature type="region of interest" description="Disordered" evidence="1">
    <location>
        <begin position="133"/>
        <end position="227"/>
    </location>
</feature>
<sequence>TPPNSLDQSPSSASKRQRCTNSKSDGPISTPPISPRVQSQPLQITIPDAEPTKAEQKTLKLRRRYAERWRPKLQKPYPTKTEIKQAYQYKLMRHYIEPLAVPESNFVKPHIDRSPRVDKLRKDFPVLNTSSLGKVTTTENKAEPQPSPSPAEVQLEHNRAITKSKAARRSAWRNFSSREKDRIDRGREAMLASGLPQEELNREYEGKPNNLPGWRKKHTSVFAKRAK</sequence>
<feature type="region of interest" description="Disordered" evidence="1">
    <location>
        <begin position="1"/>
        <end position="77"/>
    </location>
</feature>
<evidence type="ECO:0000313" key="2">
    <source>
        <dbReference type="EMBL" id="KAF2852183.1"/>
    </source>
</evidence>
<dbReference type="Proteomes" id="UP000799423">
    <property type="component" value="Unassembled WGS sequence"/>
</dbReference>
<gene>
    <name evidence="2" type="ORF">T440DRAFT_370995</name>
</gene>